<name>A0A3P7N5P1_CYLGO</name>
<evidence type="ECO:0000256" key="1">
    <source>
        <dbReference type="SAM" id="MobiDB-lite"/>
    </source>
</evidence>
<dbReference type="AlphaFoldDB" id="A0A3P7N5P1"/>
<feature type="compositionally biased region" description="Basic residues" evidence="1">
    <location>
        <begin position="24"/>
        <end position="40"/>
    </location>
</feature>
<evidence type="ECO:0000313" key="2">
    <source>
        <dbReference type="EMBL" id="VDN35030.1"/>
    </source>
</evidence>
<reference evidence="2 3" key="1">
    <citation type="submission" date="2018-11" db="EMBL/GenBank/DDBJ databases">
        <authorList>
            <consortium name="Pathogen Informatics"/>
        </authorList>
    </citation>
    <scope>NUCLEOTIDE SEQUENCE [LARGE SCALE GENOMIC DNA]</scope>
</reference>
<feature type="region of interest" description="Disordered" evidence="1">
    <location>
        <begin position="77"/>
        <end position="129"/>
    </location>
</feature>
<feature type="region of interest" description="Disordered" evidence="1">
    <location>
        <begin position="1"/>
        <end position="52"/>
    </location>
</feature>
<gene>
    <name evidence="2" type="ORF">CGOC_LOCUS12815</name>
</gene>
<accession>A0A3P7N5P1</accession>
<keyword evidence="3" id="KW-1185">Reference proteome</keyword>
<dbReference type="Proteomes" id="UP000271889">
    <property type="component" value="Unassembled WGS sequence"/>
</dbReference>
<dbReference type="OrthoDB" id="5866700at2759"/>
<protein>
    <submittedName>
        <fullName evidence="2">Uncharacterized protein</fullName>
    </submittedName>
</protein>
<dbReference type="EMBL" id="UYRV01125929">
    <property type="protein sequence ID" value="VDN35030.1"/>
    <property type="molecule type" value="Genomic_DNA"/>
</dbReference>
<proteinExistence type="predicted"/>
<evidence type="ECO:0000313" key="3">
    <source>
        <dbReference type="Proteomes" id="UP000271889"/>
    </source>
</evidence>
<organism evidence="2 3">
    <name type="scientific">Cylicostephanus goldi</name>
    <name type="common">Nematode worm</name>
    <dbReference type="NCBI Taxonomy" id="71465"/>
    <lineage>
        <taxon>Eukaryota</taxon>
        <taxon>Metazoa</taxon>
        <taxon>Ecdysozoa</taxon>
        <taxon>Nematoda</taxon>
        <taxon>Chromadorea</taxon>
        <taxon>Rhabditida</taxon>
        <taxon>Rhabditina</taxon>
        <taxon>Rhabditomorpha</taxon>
        <taxon>Strongyloidea</taxon>
        <taxon>Strongylidae</taxon>
        <taxon>Cylicostephanus</taxon>
    </lineage>
</organism>
<sequence length="150" mass="17170">MMLTLRRNSGDDVFYTPSGETSPKKRTQSARETKKKKKLVHTGSVHDAEELPDIRKRGSRKLSEAFKSSRELLLRRRSSAKKAPLVPTLSWDPEKLDAKPESNGSRSRIHSDGSDIVDNQNGPQSEGIEEPRFELEVRIFLKLIEFFFCR</sequence>